<dbReference type="EMBL" id="JBHUDH010000082">
    <property type="protein sequence ID" value="MFD1526308.1"/>
    <property type="molecule type" value="Genomic_DNA"/>
</dbReference>
<organism evidence="7 8">
    <name type="scientific">Halolamina salina</name>
    <dbReference type="NCBI Taxonomy" id="1220023"/>
    <lineage>
        <taxon>Archaea</taxon>
        <taxon>Methanobacteriati</taxon>
        <taxon>Methanobacteriota</taxon>
        <taxon>Stenosarchaea group</taxon>
        <taxon>Halobacteria</taxon>
        <taxon>Halobacteriales</taxon>
        <taxon>Haloferacaceae</taxon>
    </lineage>
</organism>
<gene>
    <name evidence="7" type="ORF">ACFR9S_08335</name>
</gene>
<accession>A0ABD6B766</accession>
<feature type="transmembrane region" description="Helical" evidence="6">
    <location>
        <begin position="44"/>
        <end position="65"/>
    </location>
</feature>
<dbReference type="AlphaFoldDB" id="A0ABD6B766"/>
<keyword evidence="4 6" id="KW-1133">Transmembrane helix</keyword>
<sequence>RLLGSVVGPRFEGVRYGRFLILGNGLGACAWLASVLVPSTLLTVGLFALAWIPAGASGVLTATLNQRLFPADRLGRVSAIKGTASGATLPLGSLLGGALGDAIGHGTAMALAAAGFGFTAAYVLVRPRLRTLPTVASAEPADFGVTVADES</sequence>
<proteinExistence type="predicted"/>
<evidence type="ECO:0000256" key="5">
    <source>
        <dbReference type="ARBA" id="ARBA00023136"/>
    </source>
</evidence>
<dbReference type="PANTHER" id="PTHR23513">
    <property type="entry name" value="INTEGRAL MEMBRANE EFFLUX PROTEIN-RELATED"/>
    <property type="match status" value="1"/>
</dbReference>
<dbReference type="InterPro" id="IPR036259">
    <property type="entry name" value="MFS_trans_sf"/>
</dbReference>
<reference evidence="7 8" key="1">
    <citation type="journal article" date="2019" name="Int. J. Syst. Evol. Microbiol.">
        <title>The Global Catalogue of Microorganisms (GCM) 10K type strain sequencing project: providing services to taxonomists for standard genome sequencing and annotation.</title>
        <authorList>
            <consortium name="The Broad Institute Genomics Platform"/>
            <consortium name="The Broad Institute Genome Sequencing Center for Infectious Disease"/>
            <person name="Wu L."/>
            <person name="Ma J."/>
        </authorList>
    </citation>
    <scope>NUCLEOTIDE SEQUENCE [LARGE SCALE GENOMIC DNA]</scope>
    <source>
        <strain evidence="7 8">CGMCC 1.12285</strain>
    </source>
</reference>
<dbReference type="PANTHER" id="PTHR23513:SF6">
    <property type="entry name" value="MAJOR FACILITATOR SUPERFAMILY ASSOCIATED DOMAIN-CONTAINING PROTEIN"/>
    <property type="match status" value="1"/>
</dbReference>
<feature type="transmembrane region" description="Helical" evidence="6">
    <location>
        <begin position="102"/>
        <end position="125"/>
    </location>
</feature>
<evidence type="ECO:0000256" key="1">
    <source>
        <dbReference type="ARBA" id="ARBA00004651"/>
    </source>
</evidence>
<dbReference type="GO" id="GO:0005886">
    <property type="term" value="C:plasma membrane"/>
    <property type="evidence" value="ECO:0007669"/>
    <property type="project" value="UniProtKB-SubCell"/>
</dbReference>
<protein>
    <submittedName>
        <fullName evidence="7">MFS transporter</fullName>
    </submittedName>
</protein>
<keyword evidence="2" id="KW-1003">Cell membrane</keyword>
<dbReference type="Proteomes" id="UP001597111">
    <property type="component" value="Unassembled WGS sequence"/>
</dbReference>
<comment type="subcellular location">
    <subcellularLocation>
        <location evidence="1">Cell membrane</location>
        <topology evidence="1">Multi-pass membrane protein</topology>
    </subcellularLocation>
</comment>
<feature type="transmembrane region" description="Helical" evidence="6">
    <location>
        <begin position="77"/>
        <end position="96"/>
    </location>
</feature>
<dbReference type="SUPFAM" id="SSF103473">
    <property type="entry name" value="MFS general substrate transporter"/>
    <property type="match status" value="1"/>
</dbReference>
<keyword evidence="3 6" id="KW-0812">Transmembrane</keyword>
<comment type="caution">
    <text evidence="7">The sequence shown here is derived from an EMBL/GenBank/DDBJ whole genome shotgun (WGS) entry which is preliminary data.</text>
</comment>
<feature type="non-terminal residue" evidence="7">
    <location>
        <position position="1"/>
    </location>
</feature>
<keyword evidence="5 6" id="KW-0472">Membrane</keyword>
<evidence type="ECO:0000256" key="6">
    <source>
        <dbReference type="SAM" id="Phobius"/>
    </source>
</evidence>
<dbReference type="Gene3D" id="1.20.1250.20">
    <property type="entry name" value="MFS general substrate transporter like domains"/>
    <property type="match status" value="1"/>
</dbReference>
<feature type="transmembrane region" description="Helical" evidence="6">
    <location>
        <begin position="19"/>
        <end position="38"/>
    </location>
</feature>
<evidence type="ECO:0000256" key="2">
    <source>
        <dbReference type="ARBA" id="ARBA00022475"/>
    </source>
</evidence>
<name>A0ABD6B766_9EURY</name>
<evidence type="ECO:0000313" key="8">
    <source>
        <dbReference type="Proteomes" id="UP001597111"/>
    </source>
</evidence>
<evidence type="ECO:0000256" key="4">
    <source>
        <dbReference type="ARBA" id="ARBA00022989"/>
    </source>
</evidence>
<evidence type="ECO:0000256" key="3">
    <source>
        <dbReference type="ARBA" id="ARBA00022692"/>
    </source>
</evidence>
<keyword evidence="8" id="KW-1185">Reference proteome</keyword>
<evidence type="ECO:0000313" key="7">
    <source>
        <dbReference type="EMBL" id="MFD1526308.1"/>
    </source>
</evidence>